<dbReference type="GO" id="GO:0016810">
    <property type="term" value="F:hydrolase activity, acting on carbon-nitrogen (but not peptide) bonds"/>
    <property type="evidence" value="ECO:0007669"/>
    <property type="project" value="InterPro"/>
</dbReference>
<protein>
    <submittedName>
        <fullName evidence="5">Polysaccharide deacetylase family sporulation protein PdaB</fullName>
    </submittedName>
</protein>
<dbReference type="GO" id="GO:0005975">
    <property type="term" value="P:carbohydrate metabolic process"/>
    <property type="evidence" value="ECO:0007669"/>
    <property type="project" value="InterPro"/>
</dbReference>
<keyword evidence="1" id="KW-0479">Metal-binding</keyword>
<keyword evidence="6" id="KW-1185">Reference proteome</keyword>
<dbReference type="GO" id="GO:0016020">
    <property type="term" value="C:membrane"/>
    <property type="evidence" value="ECO:0007669"/>
    <property type="project" value="TreeGrafter"/>
</dbReference>
<dbReference type="STRING" id="112248.SAMN05444392_104116"/>
<feature type="chain" id="PRO_5013041884" evidence="3">
    <location>
        <begin position="27"/>
        <end position="249"/>
    </location>
</feature>
<dbReference type="CDD" id="cd10917">
    <property type="entry name" value="CE4_NodB_like_6s_7s"/>
    <property type="match status" value="1"/>
</dbReference>
<dbReference type="EMBL" id="FQVL01000004">
    <property type="protein sequence ID" value="SHE88325.1"/>
    <property type="molecule type" value="Genomic_DNA"/>
</dbReference>
<dbReference type="Gene3D" id="3.20.20.370">
    <property type="entry name" value="Glycoside hydrolase/deacetylase"/>
    <property type="match status" value="1"/>
</dbReference>
<dbReference type="PROSITE" id="PS51677">
    <property type="entry name" value="NODB"/>
    <property type="match status" value="1"/>
</dbReference>
<dbReference type="RefSeq" id="WP_073154508.1">
    <property type="nucleotide sequence ID" value="NZ_FQVL01000004.1"/>
</dbReference>
<gene>
    <name evidence="5" type="ORF">SAMN05444392_104116</name>
</gene>
<dbReference type="InterPro" id="IPR002509">
    <property type="entry name" value="NODB_dom"/>
</dbReference>
<feature type="signal peptide" evidence="3">
    <location>
        <begin position="1"/>
        <end position="26"/>
    </location>
</feature>
<evidence type="ECO:0000256" key="1">
    <source>
        <dbReference type="ARBA" id="ARBA00022723"/>
    </source>
</evidence>
<dbReference type="AlphaFoldDB" id="A0A1M4X4E0"/>
<dbReference type="InterPro" id="IPR050248">
    <property type="entry name" value="Polysacc_deacetylase_ArnD"/>
</dbReference>
<keyword evidence="3" id="KW-0732">Signal</keyword>
<dbReference type="PANTHER" id="PTHR10587:SF133">
    <property type="entry name" value="CHITIN DEACETYLASE 1-RELATED"/>
    <property type="match status" value="1"/>
</dbReference>
<name>A0A1M4X4E0_9BACL</name>
<evidence type="ECO:0000256" key="2">
    <source>
        <dbReference type="ARBA" id="ARBA00022801"/>
    </source>
</evidence>
<reference evidence="5 6" key="1">
    <citation type="submission" date="2016-11" db="EMBL/GenBank/DDBJ databases">
        <authorList>
            <person name="Jaros S."/>
            <person name="Januszkiewicz K."/>
            <person name="Wedrychowicz H."/>
        </authorList>
    </citation>
    <scope>NUCLEOTIDE SEQUENCE [LARGE SCALE GENOMIC DNA]</scope>
    <source>
        <strain evidence="5 6">DSM 44666</strain>
    </source>
</reference>
<feature type="domain" description="NodB homology" evidence="4">
    <location>
        <begin position="54"/>
        <end position="233"/>
    </location>
</feature>
<dbReference type="Proteomes" id="UP000184476">
    <property type="component" value="Unassembled WGS sequence"/>
</dbReference>
<organism evidence="5 6">
    <name type="scientific">Seinonella peptonophila</name>
    <dbReference type="NCBI Taxonomy" id="112248"/>
    <lineage>
        <taxon>Bacteria</taxon>
        <taxon>Bacillati</taxon>
        <taxon>Bacillota</taxon>
        <taxon>Bacilli</taxon>
        <taxon>Bacillales</taxon>
        <taxon>Thermoactinomycetaceae</taxon>
        <taxon>Seinonella</taxon>
    </lineage>
</organism>
<proteinExistence type="predicted"/>
<accession>A0A1M4X4E0</accession>
<dbReference type="Pfam" id="PF01522">
    <property type="entry name" value="Polysacc_deac_1"/>
    <property type="match status" value="1"/>
</dbReference>
<dbReference type="PANTHER" id="PTHR10587">
    <property type="entry name" value="GLYCOSYL TRANSFERASE-RELATED"/>
    <property type="match status" value="1"/>
</dbReference>
<dbReference type="InterPro" id="IPR011330">
    <property type="entry name" value="Glyco_hydro/deAcase_b/a-brl"/>
</dbReference>
<evidence type="ECO:0000313" key="6">
    <source>
        <dbReference type="Proteomes" id="UP000184476"/>
    </source>
</evidence>
<dbReference type="SUPFAM" id="SSF88713">
    <property type="entry name" value="Glycoside hydrolase/deacetylase"/>
    <property type="match status" value="1"/>
</dbReference>
<evidence type="ECO:0000259" key="4">
    <source>
        <dbReference type="PROSITE" id="PS51677"/>
    </source>
</evidence>
<evidence type="ECO:0000256" key="3">
    <source>
        <dbReference type="SAM" id="SignalP"/>
    </source>
</evidence>
<dbReference type="PROSITE" id="PS51257">
    <property type="entry name" value="PROKAR_LIPOPROTEIN"/>
    <property type="match status" value="1"/>
</dbReference>
<keyword evidence="2" id="KW-0378">Hydrolase</keyword>
<sequence length="249" mass="28937">MTYRYGMVVMLCLTLVIAGCWDHSFADQFLDDPKGRKYYEQRGEIIWEKPMKKKWIALTFDDGPHPMVTSEILSILKQYHAKATFFCMGAKVKLRPHIVKRMISEGHEIGNHTYHHKKLQRLSSQSIQKEMDLSQQITMKTTGRRPVLFRPPEGYYNADIIKLAKKNRQQVILWSWDQDTKDWRNPSVSFIVNKVTKNASNGDIVLFHDTQMVTVRALKRIIPILKKEGYQFVTVSQLIQGVTGKSVTH</sequence>
<evidence type="ECO:0000313" key="5">
    <source>
        <dbReference type="EMBL" id="SHE88325.1"/>
    </source>
</evidence>
<dbReference type="GO" id="GO:0046872">
    <property type="term" value="F:metal ion binding"/>
    <property type="evidence" value="ECO:0007669"/>
    <property type="project" value="UniProtKB-KW"/>
</dbReference>